<protein>
    <recommendedName>
        <fullName evidence="2">Helicase-associated domain-containing protein</fullName>
    </recommendedName>
</protein>
<dbReference type="InterPro" id="IPR005114">
    <property type="entry name" value="Helicase_assoc"/>
</dbReference>
<reference evidence="3 4" key="1">
    <citation type="submission" date="2018-12" db="EMBL/GenBank/DDBJ databases">
        <authorList>
            <person name="Li K."/>
        </authorList>
    </citation>
    <scope>NUCLEOTIDE SEQUENCE [LARGE SCALE GENOMIC DNA]</scope>
    <source>
        <strain evidence="4">CR22</strain>
    </source>
</reference>
<gene>
    <name evidence="3" type="ORF">EJC51_01400</name>
</gene>
<dbReference type="Proteomes" id="UP000280197">
    <property type="component" value="Chromosome"/>
</dbReference>
<keyword evidence="4" id="KW-1185">Reference proteome</keyword>
<organism evidence="3 4">
    <name type="scientific">Streptomyces aquilus</name>
    <dbReference type="NCBI Taxonomy" id="2548456"/>
    <lineage>
        <taxon>Bacteria</taxon>
        <taxon>Bacillati</taxon>
        <taxon>Actinomycetota</taxon>
        <taxon>Actinomycetes</taxon>
        <taxon>Kitasatosporales</taxon>
        <taxon>Streptomycetaceae</taxon>
        <taxon>Streptomyces</taxon>
    </lineage>
</organism>
<evidence type="ECO:0000313" key="4">
    <source>
        <dbReference type="Proteomes" id="UP000280197"/>
    </source>
</evidence>
<evidence type="ECO:0000256" key="1">
    <source>
        <dbReference type="SAM" id="MobiDB-lite"/>
    </source>
</evidence>
<feature type="region of interest" description="Disordered" evidence="1">
    <location>
        <begin position="1"/>
        <end position="23"/>
    </location>
</feature>
<evidence type="ECO:0000259" key="2">
    <source>
        <dbReference type="Pfam" id="PF03457"/>
    </source>
</evidence>
<dbReference type="Pfam" id="PF03457">
    <property type="entry name" value="HA"/>
    <property type="match status" value="1"/>
</dbReference>
<dbReference type="EMBL" id="CP034463">
    <property type="protein sequence ID" value="AZP14920.1"/>
    <property type="molecule type" value="Genomic_DNA"/>
</dbReference>
<dbReference type="RefSeq" id="WP_126269307.1">
    <property type="nucleotide sequence ID" value="NZ_CP034463.1"/>
</dbReference>
<proteinExistence type="predicted"/>
<accession>A0A3Q9BUU7</accession>
<dbReference type="KEGG" id="saqu:EJC51_01400"/>
<dbReference type="AlphaFoldDB" id="A0A3Q9BUU7"/>
<feature type="domain" description="Helicase-associated" evidence="2">
    <location>
        <begin position="19"/>
        <end position="65"/>
    </location>
</feature>
<sequence>MSGGRPTLRPRASSAPAKGDLQPACKHVETVDGEGIKLGSFLDSTRRRADKLSPERRAALDELGMRW</sequence>
<name>A0A3Q9BUU7_9ACTN</name>
<evidence type="ECO:0000313" key="3">
    <source>
        <dbReference type="EMBL" id="AZP14920.1"/>
    </source>
</evidence>